<dbReference type="Proteomes" id="UP001239111">
    <property type="component" value="Chromosome 4"/>
</dbReference>
<dbReference type="EMBL" id="CM056744">
    <property type="protein sequence ID" value="KAJ8664962.1"/>
    <property type="molecule type" value="Genomic_DNA"/>
</dbReference>
<protein>
    <submittedName>
        <fullName evidence="1">Uncharacterized protein</fullName>
    </submittedName>
</protein>
<evidence type="ECO:0000313" key="2">
    <source>
        <dbReference type="Proteomes" id="UP001239111"/>
    </source>
</evidence>
<organism evidence="1 2">
    <name type="scientific">Eretmocerus hayati</name>
    <dbReference type="NCBI Taxonomy" id="131215"/>
    <lineage>
        <taxon>Eukaryota</taxon>
        <taxon>Metazoa</taxon>
        <taxon>Ecdysozoa</taxon>
        <taxon>Arthropoda</taxon>
        <taxon>Hexapoda</taxon>
        <taxon>Insecta</taxon>
        <taxon>Pterygota</taxon>
        <taxon>Neoptera</taxon>
        <taxon>Endopterygota</taxon>
        <taxon>Hymenoptera</taxon>
        <taxon>Apocrita</taxon>
        <taxon>Proctotrupomorpha</taxon>
        <taxon>Chalcidoidea</taxon>
        <taxon>Aphelinidae</taxon>
        <taxon>Aphelininae</taxon>
        <taxon>Eretmocerus</taxon>
    </lineage>
</organism>
<sequence>MAQKYCPYFILIVIFFLAFEIETTEALLEGIKILQKLTNNILSLASGSVHTFAEIFRYNRNEQLDFTPDQDEEFDFIIVGSGSAGSVLAARLSEVENVRVLLLEAGGHERWFMDIPLIALFLQYYRAMHWDYWTEPSDTYCLGFNNHQCRVPMGKVMGGSSTINAMMATRGSKKDYDEWARMSGDSSWSFSSMLKYFKRLEFFDVHLDELEVQYHNFNGPVRITDVPYRTRYVHSWVKAGAELGFPPRDYDGRKSPGLNYLQTNQINGQRLSANRAYLHPIKNRENLVVSMFSHVDRILIDQETKVAYGVEFTKKGKKIRVRASKEVIVSAGPINSPKLLMLSGIGPRQHLESHGIPVIADLPVGENLQDHIILLSLNFFANGSEGIQVFELLNPTNTQLANYLNNRKGPLSVPTGIEGIGFLNVDDPTAEDTDPNLELLFGNILPNCLIYEVLGLTRDQYLTSFAGVDFHHGYFIWPMLLQPKSRGRILLTNSNPESKPKIIAGYFEDKDDIRVMIEGIKWSLKISETEAMKEIGSTLVHKPVLGCEHFKMHSDQYWECVVRTQSMSIYHWSGACKMGAVEDPTAVVDTKLRVKGIERLRVVGASIMPKVISGHPNIPTIAIGEKSAEDIKCEWGFISC</sequence>
<keyword evidence="2" id="KW-1185">Reference proteome</keyword>
<proteinExistence type="predicted"/>
<name>A0ACC2N3Q3_9HYME</name>
<reference evidence="1" key="1">
    <citation type="submission" date="2023-04" db="EMBL/GenBank/DDBJ databases">
        <title>A chromosome-level genome assembly of the parasitoid wasp Eretmocerus hayati.</title>
        <authorList>
            <person name="Zhong Y."/>
            <person name="Liu S."/>
            <person name="Liu Y."/>
        </authorList>
    </citation>
    <scope>NUCLEOTIDE SEQUENCE</scope>
    <source>
        <strain evidence="1">ZJU_SS_LIU_2023</strain>
    </source>
</reference>
<comment type="caution">
    <text evidence="1">The sequence shown here is derived from an EMBL/GenBank/DDBJ whole genome shotgun (WGS) entry which is preliminary data.</text>
</comment>
<evidence type="ECO:0000313" key="1">
    <source>
        <dbReference type="EMBL" id="KAJ8664962.1"/>
    </source>
</evidence>
<accession>A0ACC2N3Q3</accession>
<gene>
    <name evidence="1" type="ORF">QAD02_006624</name>
</gene>